<dbReference type="EMBL" id="BPLQ01008198">
    <property type="protein sequence ID" value="GIY35764.1"/>
    <property type="molecule type" value="Genomic_DNA"/>
</dbReference>
<protein>
    <submittedName>
        <fullName evidence="1">Uncharacterized protein</fullName>
    </submittedName>
</protein>
<name>A0AAV4SP43_9ARAC</name>
<organism evidence="1 2">
    <name type="scientific">Caerostris darwini</name>
    <dbReference type="NCBI Taxonomy" id="1538125"/>
    <lineage>
        <taxon>Eukaryota</taxon>
        <taxon>Metazoa</taxon>
        <taxon>Ecdysozoa</taxon>
        <taxon>Arthropoda</taxon>
        <taxon>Chelicerata</taxon>
        <taxon>Arachnida</taxon>
        <taxon>Araneae</taxon>
        <taxon>Araneomorphae</taxon>
        <taxon>Entelegynae</taxon>
        <taxon>Araneoidea</taxon>
        <taxon>Araneidae</taxon>
        <taxon>Caerostris</taxon>
    </lineage>
</organism>
<sequence length="111" mass="12524">MHTTSSFTDIDKEGVKIELSVYPQKKYDSSSMINDLKQVSRLLCGHLKCMAFPACIKGKKNPISCSRESSFKHPEVVNLKCGVFRHKITAQFFLLPLKLVERRYCLSGGPS</sequence>
<comment type="caution">
    <text evidence="1">The sequence shown here is derived from an EMBL/GenBank/DDBJ whole genome shotgun (WGS) entry which is preliminary data.</text>
</comment>
<dbReference type="Proteomes" id="UP001054837">
    <property type="component" value="Unassembled WGS sequence"/>
</dbReference>
<gene>
    <name evidence="1" type="ORF">CDAR_27791</name>
</gene>
<dbReference type="AlphaFoldDB" id="A0AAV4SP43"/>
<keyword evidence="2" id="KW-1185">Reference proteome</keyword>
<reference evidence="1 2" key="1">
    <citation type="submission" date="2021-06" db="EMBL/GenBank/DDBJ databases">
        <title>Caerostris darwini draft genome.</title>
        <authorList>
            <person name="Kono N."/>
            <person name="Arakawa K."/>
        </authorList>
    </citation>
    <scope>NUCLEOTIDE SEQUENCE [LARGE SCALE GENOMIC DNA]</scope>
</reference>
<evidence type="ECO:0000313" key="1">
    <source>
        <dbReference type="EMBL" id="GIY35764.1"/>
    </source>
</evidence>
<accession>A0AAV4SP43</accession>
<evidence type="ECO:0000313" key="2">
    <source>
        <dbReference type="Proteomes" id="UP001054837"/>
    </source>
</evidence>
<proteinExistence type="predicted"/>